<comment type="catalytic activity">
    <reaction evidence="6 9">
        <text>(S)-lactate + NAD(+) = pyruvate + NADH + H(+)</text>
        <dbReference type="Rhea" id="RHEA:23444"/>
        <dbReference type="ChEBI" id="CHEBI:15361"/>
        <dbReference type="ChEBI" id="CHEBI:15378"/>
        <dbReference type="ChEBI" id="CHEBI:16651"/>
        <dbReference type="ChEBI" id="CHEBI:57540"/>
        <dbReference type="ChEBI" id="CHEBI:57945"/>
        <dbReference type="EC" id="1.1.1.27"/>
    </reaction>
</comment>
<dbReference type="InterPro" id="IPR022383">
    <property type="entry name" value="Lactate/malate_DH_C"/>
</dbReference>
<dbReference type="Pfam" id="PF02866">
    <property type="entry name" value="Ldh_1_C"/>
    <property type="match status" value="1"/>
</dbReference>
<name>A0A1G4MIW2_LACFM</name>
<dbReference type="HAMAP" id="MF_00488">
    <property type="entry name" value="Lactate_dehydrog"/>
    <property type="match status" value="1"/>
</dbReference>
<dbReference type="FunFam" id="3.40.50.720:FF:000018">
    <property type="entry name" value="Malate dehydrogenase"/>
    <property type="match status" value="1"/>
</dbReference>
<dbReference type="Gene3D" id="3.90.110.10">
    <property type="entry name" value="Lactate dehydrogenase/glycoside hydrolase, family 4, C-terminal"/>
    <property type="match status" value="1"/>
</dbReference>
<feature type="binding site" evidence="8">
    <location>
        <position position="106"/>
    </location>
    <ligand>
        <name>NAD(+)</name>
        <dbReference type="ChEBI" id="CHEBI:57540"/>
    </ligand>
</feature>
<dbReference type="InterPro" id="IPR001557">
    <property type="entry name" value="L-lactate/malate_DH"/>
</dbReference>
<dbReference type="InterPro" id="IPR015955">
    <property type="entry name" value="Lactate_DH/Glyco_Ohase_4_C"/>
</dbReference>
<dbReference type="Gene3D" id="3.40.50.720">
    <property type="entry name" value="NAD(P)-binding Rossmann-like Domain"/>
    <property type="match status" value="1"/>
</dbReference>
<dbReference type="Proteomes" id="UP000190831">
    <property type="component" value="Chromosome H"/>
</dbReference>
<evidence type="ECO:0000256" key="9">
    <source>
        <dbReference type="RuleBase" id="RU000496"/>
    </source>
</evidence>
<dbReference type="InterPro" id="IPR036291">
    <property type="entry name" value="NAD(P)-bd_dom_sf"/>
</dbReference>
<dbReference type="EMBL" id="LT598491">
    <property type="protein sequence ID" value="SCW03843.1"/>
    <property type="molecule type" value="Genomic_DNA"/>
</dbReference>
<dbReference type="STRING" id="4955.A0A1G4MIW2"/>
<reference evidence="13 14" key="1">
    <citation type="submission" date="2016-03" db="EMBL/GenBank/DDBJ databases">
        <authorList>
            <person name="Devillers H."/>
        </authorList>
    </citation>
    <scope>NUCLEOTIDE SEQUENCE [LARGE SCALE GENOMIC DNA]</scope>
    <source>
        <strain evidence="13">CBS 6772</strain>
    </source>
</reference>
<dbReference type="UniPathway" id="UPA00554">
    <property type="reaction ID" value="UER00611"/>
</dbReference>
<evidence type="ECO:0000256" key="5">
    <source>
        <dbReference type="ARBA" id="ARBA00023027"/>
    </source>
</evidence>
<accession>A0A1G4MIW2</accession>
<evidence type="ECO:0000256" key="8">
    <source>
        <dbReference type="PIRSR" id="PIRSR000102-3"/>
    </source>
</evidence>
<dbReference type="GO" id="GO:0005737">
    <property type="term" value="C:cytoplasm"/>
    <property type="evidence" value="ECO:0007669"/>
    <property type="project" value="InterPro"/>
</dbReference>
<evidence type="ECO:0000256" key="6">
    <source>
        <dbReference type="ARBA" id="ARBA00049258"/>
    </source>
</evidence>
<keyword evidence="4 9" id="KW-0560">Oxidoreductase</keyword>
<feature type="domain" description="Lactate/malate dehydrogenase N-terminal" evidence="11">
    <location>
        <begin position="17"/>
        <end position="153"/>
    </location>
</feature>
<gene>
    <name evidence="13" type="ORF">LAFE_0H00232G</name>
</gene>
<dbReference type="InterPro" id="IPR001236">
    <property type="entry name" value="Lactate/malate_DH_N"/>
</dbReference>
<proteinExistence type="inferred from homology"/>
<feature type="binding site" evidence="8">
    <location>
        <begin position="23"/>
        <end position="28"/>
    </location>
    <ligand>
        <name>NAD(+)</name>
        <dbReference type="ChEBI" id="CHEBI:57540"/>
    </ligand>
</feature>
<feature type="binding site" evidence="8">
    <location>
        <position position="48"/>
    </location>
    <ligand>
        <name>NAD(+)</name>
        <dbReference type="ChEBI" id="CHEBI:57540"/>
    </ligand>
</feature>
<dbReference type="EC" id="1.1.1.27" evidence="3 9"/>
<dbReference type="GO" id="GO:0004459">
    <property type="term" value="F:L-lactate dehydrogenase (NAD+) activity"/>
    <property type="evidence" value="ECO:0007669"/>
    <property type="project" value="UniProtKB-EC"/>
</dbReference>
<organism evidence="13 14">
    <name type="scientific">Lachancea fermentati</name>
    <name type="common">Zygosaccharomyces fermentati</name>
    <dbReference type="NCBI Taxonomy" id="4955"/>
    <lineage>
        <taxon>Eukaryota</taxon>
        <taxon>Fungi</taxon>
        <taxon>Dikarya</taxon>
        <taxon>Ascomycota</taxon>
        <taxon>Saccharomycotina</taxon>
        <taxon>Saccharomycetes</taxon>
        <taxon>Saccharomycetales</taxon>
        <taxon>Saccharomycetaceae</taxon>
        <taxon>Lachancea</taxon>
    </lineage>
</organism>
<dbReference type="NCBIfam" id="NF000824">
    <property type="entry name" value="PRK00066.1"/>
    <property type="match status" value="1"/>
</dbReference>
<dbReference type="NCBIfam" id="TIGR01771">
    <property type="entry name" value="L-LDH-NAD"/>
    <property type="match status" value="1"/>
</dbReference>
<dbReference type="InterPro" id="IPR018177">
    <property type="entry name" value="L-lactate_DH_AS"/>
</dbReference>
<dbReference type="OrthoDB" id="6270329at2759"/>
<evidence type="ECO:0000259" key="12">
    <source>
        <dbReference type="Pfam" id="PF02866"/>
    </source>
</evidence>
<keyword evidence="14" id="KW-1185">Reference proteome</keyword>
<feature type="transmembrane region" description="Helical" evidence="10">
    <location>
        <begin position="20"/>
        <end position="41"/>
    </location>
</feature>
<keyword evidence="10" id="KW-0812">Transmembrane</keyword>
<evidence type="ECO:0000259" key="11">
    <source>
        <dbReference type="Pfam" id="PF00056"/>
    </source>
</evidence>
<dbReference type="GO" id="GO:0006089">
    <property type="term" value="P:lactate metabolic process"/>
    <property type="evidence" value="ECO:0007669"/>
    <property type="project" value="TreeGrafter"/>
</dbReference>
<feature type="active site" description="Proton acceptor" evidence="7">
    <location>
        <position position="186"/>
    </location>
</feature>
<comment type="pathway">
    <text evidence="1 9">Fermentation; pyruvate fermentation to lactate; (S)-lactate from pyruvate: step 1/1.</text>
</comment>
<feature type="domain" description="Lactate/malate dehydrogenase C-terminal" evidence="12">
    <location>
        <begin position="156"/>
        <end position="322"/>
    </location>
</feature>
<dbReference type="PANTHER" id="PTHR43128:SF16">
    <property type="entry name" value="L-LACTATE DEHYDROGENASE"/>
    <property type="match status" value="1"/>
</dbReference>
<dbReference type="Pfam" id="PF00056">
    <property type="entry name" value="Ldh_1_N"/>
    <property type="match status" value="1"/>
</dbReference>
<keyword evidence="10" id="KW-0472">Membrane</keyword>
<dbReference type="SUPFAM" id="SSF56327">
    <property type="entry name" value="LDH C-terminal domain-like"/>
    <property type="match status" value="1"/>
</dbReference>
<evidence type="ECO:0000313" key="13">
    <source>
        <dbReference type="EMBL" id="SCW03843.1"/>
    </source>
</evidence>
<dbReference type="PANTHER" id="PTHR43128">
    <property type="entry name" value="L-2-HYDROXYCARBOXYLATE DEHYDROGENASE (NAD(P)(+))"/>
    <property type="match status" value="1"/>
</dbReference>
<dbReference type="SUPFAM" id="SSF51735">
    <property type="entry name" value="NAD(P)-binding Rossmann-fold domains"/>
    <property type="match status" value="1"/>
</dbReference>
<dbReference type="InterPro" id="IPR011304">
    <property type="entry name" value="L-lactate_DH"/>
</dbReference>
<evidence type="ECO:0000256" key="4">
    <source>
        <dbReference type="ARBA" id="ARBA00023002"/>
    </source>
</evidence>
<evidence type="ECO:0000313" key="14">
    <source>
        <dbReference type="Proteomes" id="UP000190831"/>
    </source>
</evidence>
<protein>
    <recommendedName>
        <fullName evidence="3 9">L-lactate dehydrogenase</fullName>
        <ecNumber evidence="3 9">1.1.1.27</ecNumber>
    </recommendedName>
</protein>
<evidence type="ECO:0000256" key="7">
    <source>
        <dbReference type="PIRSR" id="PIRSR000102-1"/>
    </source>
</evidence>
<evidence type="ECO:0000256" key="2">
    <source>
        <dbReference type="ARBA" id="ARBA00006054"/>
    </source>
</evidence>
<sequence length="324" mass="35077">MYQDKSMRATVEHAKLIKIVIVGVGSVGSATAYTLILSGIVNDLVLIDVNREKAEGESMDLNHAAPSWASARAGNYSDCKDADIVIITCGVSQTNGQTRMDLAAKNTDIMRDVVSNVAQNAPDTILLIATNPVDVLTYVSYEASGFPLHRVIGSGTVLDTARFKHILGNHFKVPSNTVEACVIGEHGDSSVAAWSLTNIKGMKLREYCEKSNQKFDEEAFQKVFEQTRDAAYDIIKRKGCTSYGIAAGLLRIVRAILANEDHVLPVSTVGAHFGIDHVALSVPTKLNRGGAYPAGALTINEREMELARKSAEKIKSVLDKVFIK</sequence>
<evidence type="ECO:0000256" key="3">
    <source>
        <dbReference type="ARBA" id="ARBA00012967"/>
    </source>
</evidence>
<evidence type="ECO:0000256" key="1">
    <source>
        <dbReference type="ARBA" id="ARBA00004843"/>
    </source>
</evidence>
<keyword evidence="5 8" id="KW-0520">NAD</keyword>
<dbReference type="PRINTS" id="PR00086">
    <property type="entry name" value="LLDHDRGNASE"/>
</dbReference>
<dbReference type="PIRSF" id="PIRSF000102">
    <property type="entry name" value="Lac_mal_DH"/>
    <property type="match status" value="1"/>
</dbReference>
<comment type="similarity">
    <text evidence="2">Belongs to the LDH/MDH superfamily. LDH family.</text>
</comment>
<dbReference type="AlphaFoldDB" id="A0A1G4MIW2"/>
<dbReference type="PROSITE" id="PS00064">
    <property type="entry name" value="L_LDH"/>
    <property type="match status" value="1"/>
</dbReference>
<evidence type="ECO:0000256" key="10">
    <source>
        <dbReference type="SAM" id="Phobius"/>
    </source>
</evidence>
<keyword evidence="10" id="KW-1133">Transmembrane helix</keyword>